<feature type="transmembrane region" description="Helical" evidence="2">
    <location>
        <begin position="223"/>
        <end position="243"/>
    </location>
</feature>
<dbReference type="EMBL" id="BOMG01000008">
    <property type="protein sequence ID" value="GID52055.1"/>
    <property type="molecule type" value="Genomic_DNA"/>
</dbReference>
<keyword evidence="2" id="KW-0812">Transmembrane</keyword>
<accession>A0ABQ3X0J6</accession>
<keyword evidence="3" id="KW-0732">Signal</keyword>
<feature type="compositionally biased region" description="Acidic residues" evidence="1">
    <location>
        <begin position="181"/>
        <end position="193"/>
    </location>
</feature>
<protein>
    <submittedName>
        <fullName evidence="4">Uncharacterized protein</fullName>
    </submittedName>
</protein>
<evidence type="ECO:0000313" key="5">
    <source>
        <dbReference type="Proteomes" id="UP000612282"/>
    </source>
</evidence>
<dbReference type="Proteomes" id="UP000612282">
    <property type="component" value="Unassembled WGS sequence"/>
</dbReference>
<keyword evidence="2" id="KW-1133">Transmembrane helix</keyword>
<keyword evidence="5" id="KW-1185">Reference proteome</keyword>
<keyword evidence="2" id="KW-0472">Membrane</keyword>
<feature type="chain" id="PRO_5045550800" evidence="3">
    <location>
        <begin position="30"/>
        <end position="271"/>
    </location>
</feature>
<evidence type="ECO:0000313" key="4">
    <source>
        <dbReference type="EMBL" id="GID52055.1"/>
    </source>
</evidence>
<organism evidence="4 5">
    <name type="scientific">Actinoplanes couchii</name>
    <dbReference type="NCBI Taxonomy" id="403638"/>
    <lineage>
        <taxon>Bacteria</taxon>
        <taxon>Bacillati</taxon>
        <taxon>Actinomycetota</taxon>
        <taxon>Actinomycetes</taxon>
        <taxon>Micromonosporales</taxon>
        <taxon>Micromonosporaceae</taxon>
        <taxon>Actinoplanes</taxon>
    </lineage>
</organism>
<feature type="region of interest" description="Disordered" evidence="1">
    <location>
        <begin position="155"/>
        <end position="197"/>
    </location>
</feature>
<feature type="compositionally biased region" description="Acidic residues" evidence="1">
    <location>
        <begin position="162"/>
        <end position="171"/>
    </location>
</feature>
<evidence type="ECO:0000256" key="3">
    <source>
        <dbReference type="SAM" id="SignalP"/>
    </source>
</evidence>
<proteinExistence type="predicted"/>
<comment type="caution">
    <text evidence="4">The sequence shown here is derived from an EMBL/GenBank/DDBJ whole genome shotgun (WGS) entry which is preliminary data.</text>
</comment>
<gene>
    <name evidence="4" type="ORF">Aco03nite_004590</name>
</gene>
<evidence type="ECO:0000256" key="1">
    <source>
        <dbReference type="SAM" id="MobiDB-lite"/>
    </source>
</evidence>
<feature type="signal peptide" evidence="3">
    <location>
        <begin position="1"/>
        <end position="29"/>
    </location>
</feature>
<evidence type="ECO:0000256" key="2">
    <source>
        <dbReference type="SAM" id="Phobius"/>
    </source>
</evidence>
<feature type="region of interest" description="Disordered" evidence="1">
    <location>
        <begin position="250"/>
        <end position="271"/>
    </location>
</feature>
<sequence length="271" mass="28888">MRYRIAALTGAVVAGAVVSAVPFATPASADERGFSVRVSAPGDFTAGRSAETLTAVVTSDNRRCRKVRFVLLMRSRIDAGQYRVTRVEEDGPFATTDRTEGTTTTFVDNDLDPGTSCRGRTVTGRWQVGFEGPAGGDVQFEVRAFDEQNTLLSSAGANASVEGEEEEEEEERSPSPSPEPSESEEAPVEEESDQPAAPIEQERTADTGGNNADAALIANQSSLLGPGLIVGGICVFLGVMLLIRLRSRARRTQMADRAAPTGFYSSSGNYR</sequence>
<reference evidence="4 5" key="1">
    <citation type="submission" date="2021-01" db="EMBL/GenBank/DDBJ databases">
        <title>Whole genome shotgun sequence of Actinoplanes couchii NBRC 106145.</title>
        <authorList>
            <person name="Komaki H."/>
            <person name="Tamura T."/>
        </authorList>
    </citation>
    <scope>NUCLEOTIDE SEQUENCE [LARGE SCALE GENOMIC DNA]</scope>
    <source>
        <strain evidence="4 5">NBRC 106145</strain>
    </source>
</reference>
<dbReference type="RefSeq" id="WP_203792880.1">
    <property type="nucleotide sequence ID" value="NZ_BAAAQE010000090.1"/>
</dbReference>
<name>A0ABQ3X0J6_9ACTN</name>